<reference evidence="3 4" key="1">
    <citation type="submission" date="2023-05" db="EMBL/GenBank/DDBJ databases">
        <title>Chelatococcus sp. nov., a moderately thermophilic bacterium isolated from hot spring microbial mat.</title>
        <authorList>
            <person name="Hu C.-J."/>
            <person name="Li W.-J."/>
        </authorList>
    </citation>
    <scope>NUCLEOTIDE SEQUENCE [LARGE SCALE GENOMIC DNA]</scope>
    <source>
        <strain evidence="3 4">SYSU G07232</strain>
    </source>
</reference>
<organism evidence="3 4">
    <name type="scientific">Chelatococcus albus</name>
    <dbReference type="NCBI Taxonomy" id="3047466"/>
    <lineage>
        <taxon>Bacteria</taxon>
        <taxon>Pseudomonadati</taxon>
        <taxon>Pseudomonadota</taxon>
        <taxon>Alphaproteobacteria</taxon>
        <taxon>Hyphomicrobiales</taxon>
        <taxon>Chelatococcaceae</taxon>
        <taxon>Chelatococcus</taxon>
    </lineage>
</organism>
<dbReference type="InterPro" id="IPR007844">
    <property type="entry name" value="AsmA"/>
</dbReference>
<evidence type="ECO:0000313" key="4">
    <source>
        <dbReference type="Proteomes" id="UP001321492"/>
    </source>
</evidence>
<accession>A0ABT7AGT6</accession>
<comment type="caution">
    <text evidence="3">The sequence shown here is derived from an EMBL/GenBank/DDBJ whole genome shotgun (WGS) entry which is preliminary data.</text>
</comment>
<dbReference type="PANTHER" id="PTHR30441">
    <property type="entry name" value="DUF748 DOMAIN-CONTAINING PROTEIN"/>
    <property type="match status" value="1"/>
</dbReference>
<dbReference type="Proteomes" id="UP001321492">
    <property type="component" value="Unassembled WGS sequence"/>
</dbReference>
<keyword evidence="4" id="KW-1185">Reference proteome</keyword>
<feature type="compositionally biased region" description="Basic and acidic residues" evidence="1">
    <location>
        <begin position="1115"/>
        <end position="1183"/>
    </location>
</feature>
<dbReference type="EMBL" id="JASJEV010000005">
    <property type="protein sequence ID" value="MDJ1158586.1"/>
    <property type="molecule type" value="Genomic_DNA"/>
</dbReference>
<protein>
    <submittedName>
        <fullName evidence="3">AsmA family protein</fullName>
    </submittedName>
</protein>
<feature type="domain" description="AsmA" evidence="2">
    <location>
        <begin position="5"/>
        <end position="118"/>
    </location>
</feature>
<gene>
    <name evidence="3" type="ORF">QNA08_10100</name>
</gene>
<feature type="compositionally biased region" description="Pro residues" evidence="1">
    <location>
        <begin position="1202"/>
        <end position="1222"/>
    </location>
</feature>
<evidence type="ECO:0000313" key="3">
    <source>
        <dbReference type="EMBL" id="MDJ1158586.1"/>
    </source>
</evidence>
<proteinExistence type="predicted"/>
<dbReference type="InterPro" id="IPR052894">
    <property type="entry name" value="AsmA-related"/>
</dbReference>
<name>A0ABT7AGT6_9HYPH</name>
<evidence type="ECO:0000256" key="1">
    <source>
        <dbReference type="SAM" id="MobiDB-lite"/>
    </source>
</evidence>
<dbReference type="RefSeq" id="WP_283740571.1">
    <property type="nucleotide sequence ID" value="NZ_JASJEV010000005.1"/>
</dbReference>
<evidence type="ECO:0000259" key="2">
    <source>
        <dbReference type="Pfam" id="PF05170"/>
    </source>
</evidence>
<sequence>MRDLLTALAVLVILVLSAALAVPLFIDWGARRAEVETVLSAAVGLPVEVRGPIRVRFLPAPVIDLGGVSVGEAAGGAGLAAEALRVELAATPLLQGDVRVVEALLTRPRLTVRVSEDGGLGLPLPSGTNGPRPSTVAIERLVVKGGEIGLRMGGEEVGRLGAIDATVQAASLAGPWRIDGRLGERLLHLSTGALDGERRMRLKASLGGEGRPQIDIDGTVSAPVLNDSAGMPAFVGRVALTAPLRAASAEKPALVASATAKIATAGRAAKAESVEVEVGEPGRGVKFTGVGSLTFGEAPGLDLTLGARRIDVEALSEAVGGPGLARAVALLREASGALPLPVSLMLSVGSLAYAGEEITDVELALHDAGSRLAIERLKATLAGTSVTLEGSLGLSGEPDLVSRIGVRSDAPVRFARALARMGAPETLVASLARLPALALQGDVAVSANLLAARNLRLSAGEASVTGMVRYSTPKENGRARLDAQLVADGFDLGALPNFDSARTMLADADLGLVLEARAVRFADLVRGNTGRIKARISTNGEEIAVERIEVTDLGGANVTASGALGRGGGRISGRIEATRTEGLAALLGRFLPAAAGDVLTRAAPAMAPLALDLGVERPAEGGATFTLAGKAGETSVRAGGRLPPEGVAEGPDAVRLSIGLAAADGVTLLRQLGIDALPIRGTGPGRLQLDLAGASRAALPARLLVEVAGGVLRGDGQVRIANADTRAEGRLTLETGDVSLLTQVLARPLPGLAPRMPARLVSQASWGARGLVLDRLEGRVAGQPLGGRVTIDPEGRLDGEVALERLALADLASLIVGPAAPVPSGRLWSTVRFPAAGPPPAEGRLALTARRLALTESIELGDARLVLDLAPDVLTLHDVDGRYGGGTVAGEASLRRSGIQAAIAARLAFTHVEAAQLFGEGARGRLTGHIEFGAAGESPAALVANLSGGGELRIVDGGLPRLDPAAVGRALERLVREDPVRADPGHVREILAPELDKAAWPLDDVVVPLSLAAGSLRFGPAVLASGSAQAQASGQIDLGTLQLDVRGTVVAGVQPKGWSGAVPQYGVTWKGALTAPRRDIDVGALANGLAAVSLVRELERIEAFEADAKERAAQNRRLKAERERREAETRAAEEARRKAEAEARAAEEARRNEEAEALRRAETELRAPEENRRRDQERLRSIIEEEASAPRQSPQRGLALPSLPPPLDIRPVPQGPRNPSAP</sequence>
<dbReference type="PANTHER" id="PTHR30441:SF4">
    <property type="entry name" value="PROTEIN ASMA"/>
    <property type="match status" value="1"/>
</dbReference>
<dbReference type="Pfam" id="PF05170">
    <property type="entry name" value="AsmA"/>
    <property type="match status" value="1"/>
</dbReference>
<feature type="region of interest" description="Disordered" evidence="1">
    <location>
        <begin position="1115"/>
        <end position="1222"/>
    </location>
</feature>